<dbReference type="RefSeq" id="WP_113675501.1">
    <property type="nucleotide sequence ID" value="NZ_CAJXUH010000005.1"/>
</dbReference>
<sequence>MSDCKICFHKGDGKFMRRPVEGNCPVCNPEKPVDPANDACVCPPLGEPNSYMGTHFFAINKVGYCL</sequence>
<dbReference type="EMBL" id="CP058561">
    <property type="protein sequence ID" value="QUH31232.1"/>
    <property type="molecule type" value="Genomic_DNA"/>
</dbReference>
<keyword evidence="2" id="KW-1185">Reference proteome</keyword>
<gene>
    <name evidence="1" type="ORF">HYG85_20815</name>
</gene>
<name>A0A8J8ME15_9FIRM</name>
<organism evidence="1 2">
    <name type="scientific">Vallitalea guaymasensis</name>
    <dbReference type="NCBI Taxonomy" id="1185412"/>
    <lineage>
        <taxon>Bacteria</taxon>
        <taxon>Bacillati</taxon>
        <taxon>Bacillota</taxon>
        <taxon>Clostridia</taxon>
        <taxon>Lachnospirales</taxon>
        <taxon>Vallitaleaceae</taxon>
        <taxon>Vallitalea</taxon>
    </lineage>
</organism>
<protein>
    <submittedName>
        <fullName evidence="1">Uncharacterized protein</fullName>
    </submittedName>
</protein>
<dbReference type="KEGG" id="vgu:HYG85_20815"/>
<evidence type="ECO:0000313" key="1">
    <source>
        <dbReference type="EMBL" id="QUH31232.1"/>
    </source>
</evidence>
<proteinExistence type="predicted"/>
<dbReference type="AlphaFoldDB" id="A0A8J8ME15"/>
<accession>A0A8J8ME15</accession>
<dbReference type="Proteomes" id="UP000677305">
    <property type="component" value="Chromosome"/>
</dbReference>
<reference evidence="1 2" key="1">
    <citation type="submission" date="2020-07" db="EMBL/GenBank/DDBJ databases">
        <title>Vallitalea guaymasensis genome.</title>
        <authorList>
            <person name="Postec A."/>
        </authorList>
    </citation>
    <scope>NUCLEOTIDE SEQUENCE [LARGE SCALE GENOMIC DNA]</scope>
    <source>
        <strain evidence="1 2">Ra1766G1</strain>
    </source>
</reference>
<evidence type="ECO:0000313" key="2">
    <source>
        <dbReference type="Proteomes" id="UP000677305"/>
    </source>
</evidence>